<feature type="domain" description="Peptidase C39-like" evidence="2">
    <location>
        <begin position="48"/>
        <end position="153"/>
    </location>
</feature>
<dbReference type="NCBIfam" id="NF033920">
    <property type="entry name" value="C39_PA2778_fam"/>
    <property type="match status" value="1"/>
</dbReference>
<dbReference type="OrthoDB" id="5611441at2"/>
<evidence type="ECO:0000313" key="3">
    <source>
        <dbReference type="EMBL" id="BAU50171.1"/>
    </source>
</evidence>
<dbReference type="Gene3D" id="3.90.70.10">
    <property type="entry name" value="Cysteine proteinases"/>
    <property type="match status" value="1"/>
</dbReference>
<dbReference type="Proteomes" id="UP000218899">
    <property type="component" value="Chromosome"/>
</dbReference>
<dbReference type="Gene3D" id="1.25.40.10">
    <property type="entry name" value="Tetratricopeptide repeat domain"/>
    <property type="match status" value="1"/>
</dbReference>
<dbReference type="SUPFAM" id="SSF48452">
    <property type="entry name" value="TPR-like"/>
    <property type="match status" value="1"/>
</dbReference>
<accession>A0A1B4VD38</accession>
<gene>
    <name evidence="3" type="ORF">SVA_3635</name>
</gene>
<dbReference type="InterPro" id="IPR039563">
    <property type="entry name" value="Peptidase_C39_single_dom"/>
</dbReference>
<name>A0A1B4VD38_9GAMM</name>
<dbReference type="Pfam" id="PF13374">
    <property type="entry name" value="TPR_10"/>
    <property type="match status" value="1"/>
</dbReference>
<keyword evidence="4" id="KW-1185">Reference proteome</keyword>
<dbReference type="InterPro" id="IPR019734">
    <property type="entry name" value="TPR_rpt"/>
</dbReference>
<reference evidence="3 4" key="1">
    <citation type="submission" date="2015-08" db="EMBL/GenBank/DDBJ databases">
        <title>Complete genome sequence of Sulfurifustis variabilis.</title>
        <authorList>
            <person name="Miura A."/>
            <person name="Kojima H."/>
            <person name="Fukui M."/>
        </authorList>
    </citation>
    <scope>NUCLEOTIDE SEQUENCE [LARGE SCALE GENOMIC DNA]</scope>
    <source>
        <strain evidence="4">skN76</strain>
    </source>
</reference>
<organism evidence="3 4">
    <name type="scientific">Sulfurifustis variabilis</name>
    <dbReference type="NCBI Taxonomy" id="1675686"/>
    <lineage>
        <taxon>Bacteria</taxon>
        <taxon>Pseudomonadati</taxon>
        <taxon>Pseudomonadota</taxon>
        <taxon>Gammaproteobacteria</taxon>
        <taxon>Acidiferrobacterales</taxon>
        <taxon>Acidiferrobacteraceae</taxon>
        <taxon>Sulfurifustis</taxon>
    </lineage>
</organism>
<proteinExistence type="predicted"/>
<dbReference type="InterPro" id="IPR039564">
    <property type="entry name" value="Peptidase_C39-like"/>
</dbReference>
<evidence type="ECO:0000259" key="2">
    <source>
        <dbReference type="Pfam" id="PF13529"/>
    </source>
</evidence>
<dbReference type="RefSeq" id="WP_096462496.1">
    <property type="nucleotide sequence ID" value="NZ_AP014936.1"/>
</dbReference>
<dbReference type="Pfam" id="PF13432">
    <property type="entry name" value="TPR_16"/>
    <property type="match status" value="1"/>
</dbReference>
<dbReference type="Pfam" id="PF13529">
    <property type="entry name" value="Peptidase_C39_2"/>
    <property type="match status" value="1"/>
</dbReference>
<dbReference type="KEGG" id="sva:SVA_3635"/>
<feature type="repeat" description="TPR" evidence="1">
    <location>
        <begin position="233"/>
        <end position="266"/>
    </location>
</feature>
<keyword evidence="1" id="KW-0802">TPR repeat</keyword>
<evidence type="ECO:0000256" key="1">
    <source>
        <dbReference type="PROSITE-ProRule" id="PRU00339"/>
    </source>
</evidence>
<dbReference type="CDD" id="cd02549">
    <property type="entry name" value="Peptidase_C39A"/>
    <property type="match status" value="1"/>
</dbReference>
<sequence>MRSGKAARRLPGGLVLFCLWIAGCSTPMTAELVAKRPDLSPRVELDRVPFFPQDAYQCGPAALATVLAAAGVETTAEALVPQVYLPDRRGSLQIELVAAVRRHDRVPYVLAPRLESLLAEVAAGNPVLVLQNLALPWYPKWHYAVVVGYDVDRAEIVLRSGLERRHVVPLGVFERTWRRGNHWAMVALVPDRLPRTAEETSYLQSVAALERLGRNREAERAYRAALARWPLSLAARMGLGNSLYAAGDLEGAERAYREVTEAHPNAGAAFNNLAQTLADQGRFAAAEAAANRAVALGGPLAETFRATLSEIRRRAGNAAAD</sequence>
<dbReference type="AlphaFoldDB" id="A0A1B4VD38"/>
<protein>
    <recommendedName>
        <fullName evidence="2">Peptidase C39-like domain-containing protein</fullName>
    </recommendedName>
</protein>
<dbReference type="SMART" id="SM00028">
    <property type="entry name" value="TPR"/>
    <property type="match status" value="3"/>
</dbReference>
<evidence type="ECO:0000313" key="4">
    <source>
        <dbReference type="Proteomes" id="UP000218899"/>
    </source>
</evidence>
<dbReference type="PROSITE" id="PS51257">
    <property type="entry name" value="PROKAR_LIPOPROTEIN"/>
    <property type="match status" value="1"/>
</dbReference>
<dbReference type="InterPro" id="IPR011990">
    <property type="entry name" value="TPR-like_helical_dom_sf"/>
</dbReference>
<dbReference type="PROSITE" id="PS50005">
    <property type="entry name" value="TPR"/>
    <property type="match status" value="1"/>
</dbReference>
<dbReference type="EMBL" id="AP014936">
    <property type="protein sequence ID" value="BAU50171.1"/>
    <property type="molecule type" value="Genomic_DNA"/>
</dbReference>